<proteinExistence type="predicted"/>
<dbReference type="Proteomes" id="UP001237207">
    <property type="component" value="Unassembled WGS sequence"/>
</dbReference>
<keyword evidence="2 5" id="KW-0812">Transmembrane</keyword>
<feature type="transmembrane region" description="Helical" evidence="5">
    <location>
        <begin position="95"/>
        <end position="115"/>
    </location>
</feature>
<feature type="transmembrane region" description="Helical" evidence="5">
    <location>
        <begin position="127"/>
        <end position="146"/>
    </location>
</feature>
<feature type="transmembrane region" description="Helical" evidence="5">
    <location>
        <begin position="12"/>
        <end position="33"/>
    </location>
</feature>
<comment type="subcellular location">
    <subcellularLocation>
        <location evidence="1">Membrane</location>
        <topology evidence="1">Multi-pass membrane protein</topology>
    </subcellularLocation>
</comment>
<evidence type="ECO:0000259" key="6">
    <source>
        <dbReference type="Pfam" id="PF01794"/>
    </source>
</evidence>
<dbReference type="GO" id="GO:0016020">
    <property type="term" value="C:membrane"/>
    <property type="evidence" value="ECO:0007669"/>
    <property type="project" value="UniProtKB-SubCell"/>
</dbReference>
<evidence type="ECO:0000256" key="4">
    <source>
        <dbReference type="ARBA" id="ARBA00023136"/>
    </source>
</evidence>
<evidence type="ECO:0000256" key="5">
    <source>
        <dbReference type="SAM" id="Phobius"/>
    </source>
</evidence>
<keyword evidence="3 5" id="KW-1133">Transmembrane helix</keyword>
<sequence length="185" mass="20883">MEQFASFGTWHFIRALGLLAFFHFTLSLVFGMLGQFPSLKMKKALFHHLHLTSSWGGLFTAIAHMILLLWDSYQPYTIKEIILPFLSTYEPIESGIGTIAFILILLVMISSDLWMKVLKYPLWKKSHFLVFPAWVGMLVHGILIGTDSSNPLITAFYGGALAVVISLFVLKIIETSTSAKKQMKQ</sequence>
<evidence type="ECO:0000256" key="1">
    <source>
        <dbReference type="ARBA" id="ARBA00004141"/>
    </source>
</evidence>
<feature type="transmembrane region" description="Helical" evidence="5">
    <location>
        <begin position="45"/>
        <end position="70"/>
    </location>
</feature>
<dbReference type="InterPro" id="IPR013130">
    <property type="entry name" value="Fe3_Rdtase_TM_dom"/>
</dbReference>
<dbReference type="AlphaFoldDB" id="A0AAJ1T232"/>
<dbReference type="RefSeq" id="WP_307257759.1">
    <property type="nucleotide sequence ID" value="NZ_JAUSUC010000026.1"/>
</dbReference>
<dbReference type="Pfam" id="PF01794">
    <property type="entry name" value="Ferric_reduct"/>
    <property type="match status" value="1"/>
</dbReference>
<evidence type="ECO:0000313" key="8">
    <source>
        <dbReference type="Proteomes" id="UP001237207"/>
    </source>
</evidence>
<evidence type="ECO:0000256" key="2">
    <source>
        <dbReference type="ARBA" id="ARBA00022692"/>
    </source>
</evidence>
<keyword evidence="8" id="KW-1185">Reference proteome</keyword>
<keyword evidence="4 5" id="KW-0472">Membrane</keyword>
<feature type="domain" description="Ferric oxidoreductase" evidence="6">
    <location>
        <begin position="16"/>
        <end position="137"/>
    </location>
</feature>
<evidence type="ECO:0000256" key="3">
    <source>
        <dbReference type="ARBA" id="ARBA00022989"/>
    </source>
</evidence>
<evidence type="ECO:0000313" key="7">
    <source>
        <dbReference type="EMBL" id="MDQ0215757.1"/>
    </source>
</evidence>
<reference evidence="7" key="1">
    <citation type="submission" date="2023-07" db="EMBL/GenBank/DDBJ databases">
        <title>Genomic Encyclopedia of Type Strains, Phase IV (KMG-IV): sequencing the most valuable type-strain genomes for metagenomic binning, comparative biology and taxonomic classification.</title>
        <authorList>
            <person name="Goeker M."/>
        </authorList>
    </citation>
    <scope>NUCLEOTIDE SEQUENCE</scope>
    <source>
        <strain evidence="7">DSM 23947</strain>
    </source>
</reference>
<name>A0AAJ1T232_9BACI</name>
<accession>A0AAJ1T232</accession>
<dbReference type="EMBL" id="JAUSUC010000026">
    <property type="protein sequence ID" value="MDQ0215757.1"/>
    <property type="molecule type" value="Genomic_DNA"/>
</dbReference>
<comment type="caution">
    <text evidence="7">The sequence shown here is derived from an EMBL/GenBank/DDBJ whole genome shotgun (WGS) entry which is preliminary data.</text>
</comment>
<protein>
    <submittedName>
        <fullName evidence="7">Ferric reductase</fullName>
    </submittedName>
</protein>
<gene>
    <name evidence="7" type="ORF">J2S13_002177</name>
</gene>
<feature type="transmembrane region" description="Helical" evidence="5">
    <location>
        <begin position="152"/>
        <end position="173"/>
    </location>
</feature>
<organism evidence="7 8">
    <name type="scientific">Oikeobacillus pervagus</name>
    <dbReference type="NCBI Taxonomy" id="1325931"/>
    <lineage>
        <taxon>Bacteria</taxon>
        <taxon>Bacillati</taxon>
        <taxon>Bacillota</taxon>
        <taxon>Bacilli</taxon>
        <taxon>Bacillales</taxon>
        <taxon>Bacillaceae</taxon>
        <taxon>Oikeobacillus</taxon>
    </lineage>
</organism>